<accession>A0AAD3TPN5</accession>
<proteinExistence type="predicted"/>
<dbReference type="EMBL" id="BTCM01000001">
    <property type="protein sequence ID" value="GMK54226.1"/>
    <property type="molecule type" value="Genomic_DNA"/>
</dbReference>
<evidence type="ECO:0000313" key="4">
    <source>
        <dbReference type="EMBL" id="GMK54226.1"/>
    </source>
</evidence>
<evidence type="ECO:0000256" key="3">
    <source>
        <dbReference type="SAM" id="SignalP"/>
    </source>
</evidence>
<evidence type="ECO:0000313" key="5">
    <source>
        <dbReference type="Proteomes" id="UP001222932"/>
    </source>
</evidence>
<reference evidence="4" key="1">
    <citation type="journal article" date="2023" name="BMC Genomics">
        <title>Chromosome-level genome assemblies of Cutaneotrichosporon spp. (Trichosporonales, Basidiomycota) reveal imbalanced evolution between nucleotide sequences and chromosome synteny.</title>
        <authorList>
            <person name="Kobayashi Y."/>
            <person name="Kayamori A."/>
            <person name="Aoki K."/>
            <person name="Shiwa Y."/>
            <person name="Matsutani M."/>
            <person name="Fujita N."/>
            <person name="Sugita T."/>
            <person name="Iwasaki W."/>
            <person name="Tanaka N."/>
            <person name="Takashima M."/>
        </authorList>
    </citation>
    <scope>NUCLEOTIDE SEQUENCE</scope>
    <source>
        <strain evidence="4">HIS016</strain>
    </source>
</reference>
<gene>
    <name evidence="4" type="ORF">CspeluHIS016_0108120</name>
</gene>
<sequence length="418" mass="44118">MHPTLLFLTLVVAVAAEPTGWTWACRPGLSVCSRCVITWTGANNPLVAKVINDAQSASSCVVSVAGDSCTWAVDLAPGSTASVVVTSNGTDYSHTLGQVECQADCPLFADPASKSSTTTTKLDPGDKTESPNKPSKQAKTTTQVSTAPPTEVTTTDEQGHITTIVIPGAVSTNIITVDDETPKGLSTGTVAAIASVSSIAGLALIIGVWYSCRRSRRHSEEMELEDSILFGPPVHGSTAHGLFSPSSNATAYDSQEILGPTAGQRTSAYAGPGIASTFPARYTDPYSEPSSPVMRPNSRTSAPNSPVMVPRNRSGASLDRLSRPSSLVLISEPAVSARPMTRYDDDDVAEFVATDIPVTMRSLVPGKTRPGAGIKDRPHSWVDPDDWRASMTHDQVAVLQRKARGSPDLDARQPLLQH</sequence>
<evidence type="ECO:0000256" key="1">
    <source>
        <dbReference type="SAM" id="MobiDB-lite"/>
    </source>
</evidence>
<feature type="signal peptide" evidence="3">
    <location>
        <begin position="1"/>
        <end position="16"/>
    </location>
</feature>
<keyword evidence="2" id="KW-0812">Transmembrane</keyword>
<evidence type="ECO:0008006" key="6">
    <source>
        <dbReference type="Google" id="ProtNLM"/>
    </source>
</evidence>
<feature type="region of interest" description="Disordered" evidence="1">
    <location>
        <begin position="280"/>
        <end position="320"/>
    </location>
</feature>
<keyword evidence="2" id="KW-0472">Membrane</keyword>
<reference evidence="4" key="2">
    <citation type="submission" date="2023-06" db="EMBL/GenBank/DDBJ databases">
        <authorList>
            <person name="Kobayashi Y."/>
            <person name="Kayamori A."/>
            <person name="Aoki K."/>
            <person name="Shiwa Y."/>
            <person name="Fujita N."/>
            <person name="Sugita T."/>
            <person name="Iwasaki W."/>
            <person name="Tanaka N."/>
            <person name="Takashima M."/>
        </authorList>
    </citation>
    <scope>NUCLEOTIDE SEQUENCE</scope>
    <source>
        <strain evidence="4">HIS016</strain>
    </source>
</reference>
<protein>
    <recommendedName>
        <fullName evidence="6">Mid2 domain-containing protein</fullName>
    </recommendedName>
</protein>
<keyword evidence="5" id="KW-1185">Reference proteome</keyword>
<feature type="transmembrane region" description="Helical" evidence="2">
    <location>
        <begin position="190"/>
        <end position="212"/>
    </location>
</feature>
<feature type="compositionally biased region" description="Polar residues" evidence="1">
    <location>
        <begin position="131"/>
        <end position="156"/>
    </location>
</feature>
<comment type="caution">
    <text evidence="4">The sequence shown here is derived from an EMBL/GenBank/DDBJ whole genome shotgun (WGS) entry which is preliminary data.</text>
</comment>
<evidence type="ECO:0000256" key="2">
    <source>
        <dbReference type="SAM" id="Phobius"/>
    </source>
</evidence>
<keyword evidence="2" id="KW-1133">Transmembrane helix</keyword>
<feature type="region of interest" description="Disordered" evidence="1">
    <location>
        <begin position="113"/>
        <end position="159"/>
    </location>
</feature>
<dbReference type="Proteomes" id="UP001222932">
    <property type="component" value="Unassembled WGS sequence"/>
</dbReference>
<dbReference type="AlphaFoldDB" id="A0AAD3TPN5"/>
<name>A0AAD3TPN5_9TREE</name>
<feature type="region of interest" description="Disordered" evidence="1">
    <location>
        <begin position="363"/>
        <end position="387"/>
    </location>
</feature>
<feature type="chain" id="PRO_5042262547" description="Mid2 domain-containing protein" evidence="3">
    <location>
        <begin position="17"/>
        <end position="418"/>
    </location>
</feature>
<keyword evidence="3" id="KW-0732">Signal</keyword>
<feature type="compositionally biased region" description="Basic and acidic residues" evidence="1">
    <location>
        <begin position="374"/>
        <end position="387"/>
    </location>
</feature>
<organism evidence="4 5">
    <name type="scientific">Cutaneotrichosporon spelunceum</name>
    <dbReference type="NCBI Taxonomy" id="1672016"/>
    <lineage>
        <taxon>Eukaryota</taxon>
        <taxon>Fungi</taxon>
        <taxon>Dikarya</taxon>
        <taxon>Basidiomycota</taxon>
        <taxon>Agaricomycotina</taxon>
        <taxon>Tremellomycetes</taxon>
        <taxon>Trichosporonales</taxon>
        <taxon>Trichosporonaceae</taxon>
        <taxon>Cutaneotrichosporon</taxon>
    </lineage>
</organism>